<dbReference type="AlphaFoldDB" id="A0A7W8GAL6"/>
<sequence length="323" mass="35723">MHFSRKSLALFFSLFSFSLFAADISTDFPKSDYIAQECFGKSAKEAKSNAITALSAYFNTEIHTETHAESTFSGQNGKTQSKKSLETKSHITSDVVLKALQTTKPEKRGKTEWKCIAYINRKDAWNLCEPELRKKCESFYSLYKKADSEIEPIYRLKTFSMAEKAAADFSKSFLYTSLFSKELTDKVFGEAFNLVGSLSLKIESARQNCTVQLSFTGSEPPHIKNSVISSLSDCGFKAGSQVAFYTAIITIDYGLLDLSGVTVSNPLLTIELLGKSGTIYSFSASGERVSGIDSKLTKTKAEEELVSLINQKLTADIKKSLEI</sequence>
<keyword evidence="1" id="KW-0732">Signal</keyword>
<organism evidence="2 3">
    <name type="scientific">Treponema ruminis</name>
    <dbReference type="NCBI Taxonomy" id="744515"/>
    <lineage>
        <taxon>Bacteria</taxon>
        <taxon>Pseudomonadati</taxon>
        <taxon>Spirochaetota</taxon>
        <taxon>Spirochaetia</taxon>
        <taxon>Spirochaetales</taxon>
        <taxon>Treponemataceae</taxon>
        <taxon>Treponema</taxon>
    </lineage>
</organism>
<dbReference type="Proteomes" id="UP000518887">
    <property type="component" value="Unassembled WGS sequence"/>
</dbReference>
<evidence type="ECO:0008006" key="4">
    <source>
        <dbReference type="Google" id="ProtNLM"/>
    </source>
</evidence>
<evidence type="ECO:0000313" key="2">
    <source>
        <dbReference type="EMBL" id="MBB5226886.1"/>
    </source>
</evidence>
<proteinExistence type="predicted"/>
<evidence type="ECO:0000256" key="1">
    <source>
        <dbReference type="SAM" id="SignalP"/>
    </source>
</evidence>
<evidence type="ECO:0000313" key="3">
    <source>
        <dbReference type="Proteomes" id="UP000518887"/>
    </source>
</evidence>
<gene>
    <name evidence="2" type="ORF">HNP76_002274</name>
</gene>
<protein>
    <recommendedName>
        <fullName evidence="4">Lipoprotein</fullName>
    </recommendedName>
</protein>
<reference evidence="2 3" key="1">
    <citation type="submission" date="2020-08" db="EMBL/GenBank/DDBJ databases">
        <title>Genomic Encyclopedia of Type Strains, Phase IV (KMG-IV): sequencing the most valuable type-strain genomes for metagenomic binning, comparative biology and taxonomic classification.</title>
        <authorList>
            <person name="Goeker M."/>
        </authorList>
    </citation>
    <scope>NUCLEOTIDE SEQUENCE [LARGE SCALE GENOMIC DNA]</scope>
    <source>
        <strain evidence="2 3">DSM 103462</strain>
    </source>
</reference>
<name>A0A7W8GAL6_9SPIR</name>
<keyword evidence="3" id="KW-1185">Reference proteome</keyword>
<dbReference type="EMBL" id="JACHFQ010000007">
    <property type="protein sequence ID" value="MBB5226886.1"/>
    <property type="molecule type" value="Genomic_DNA"/>
</dbReference>
<feature type="signal peptide" evidence="1">
    <location>
        <begin position="1"/>
        <end position="21"/>
    </location>
</feature>
<comment type="caution">
    <text evidence="2">The sequence shown here is derived from an EMBL/GenBank/DDBJ whole genome shotgun (WGS) entry which is preliminary data.</text>
</comment>
<feature type="chain" id="PRO_5031356709" description="Lipoprotein" evidence="1">
    <location>
        <begin position="22"/>
        <end position="323"/>
    </location>
</feature>
<dbReference type="RefSeq" id="WP_184660569.1">
    <property type="nucleotide sequence ID" value="NZ_CP031518.1"/>
</dbReference>
<accession>A0A7W8GAL6</accession>